<proteinExistence type="predicted"/>
<dbReference type="SMART" id="SM00382">
    <property type="entry name" value="AAA"/>
    <property type="match status" value="1"/>
</dbReference>
<sequence length="252" mass="27286">MAQLECVNIGKNFGALAALEGVSFQLHDQEILGLIGPNGAGKTTLFNCIIGLEKPTRGKVMFNGTNITGLKPHRICRLGLVKTSQIMEPFKALTVGENVLVGALYGGMLPMKKAFAETERILDFVGLTPEKDKLSSAISVPARRRLELARALATGAKVLLLDENMAGLNPHEIDDALRLLGKIRDLGKSLIVVEHIMRAVMGISDRIIVLNYGVKIAEGLPKDIATDNTVIEAYFGDKKSFLGRSERQISHG</sequence>
<dbReference type="GO" id="GO:1903805">
    <property type="term" value="P:L-valine import across plasma membrane"/>
    <property type="evidence" value="ECO:0007669"/>
    <property type="project" value="TreeGrafter"/>
</dbReference>
<gene>
    <name evidence="5" type="ORF">ENV54_08550</name>
</gene>
<keyword evidence="1" id="KW-0813">Transport</keyword>
<dbReference type="GO" id="GO:0005304">
    <property type="term" value="F:L-valine transmembrane transporter activity"/>
    <property type="evidence" value="ECO:0007669"/>
    <property type="project" value="TreeGrafter"/>
</dbReference>
<dbReference type="SUPFAM" id="SSF52540">
    <property type="entry name" value="P-loop containing nucleoside triphosphate hydrolases"/>
    <property type="match status" value="1"/>
</dbReference>
<dbReference type="PANTHER" id="PTHR45772:SF7">
    <property type="entry name" value="AMINO ACID ABC TRANSPORTER ATP-BINDING PROTEIN"/>
    <property type="match status" value="1"/>
</dbReference>
<dbReference type="GO" id="GO:0005886">
    <property type="term" value="C:plasma membrane"/>
    <property type="evidence" value="ECO:0007669"/>
    <property type="project" value="TreeGrafter"/>
</dbReference>
<dbReference type="GO" id="GO:0005524">
    <property type="term" value="F:ATP binding"/>
    <property type="evidence" value="ECO:0007669"/>
    <property type="project" value="UniProtKB-KW"/>
</dbReference>
<protein>
    <submittedName>
        <fullName evidence="5">ABC transporter ATP-binding protein</fullName>
    </submittedName>
</protein>
<evidence type="ECO:0000313" key="5">
    <source>
        <dbReference type="EMBL" id="HGH61332.1"/>
    </source>
</evidence>
<evidence type="ECO:0000256" key="1">
    <source>
        <dbReference type="ARBA" id="ARBA00022448"/>
    </source>
</evidence>
<dbReference type="GO" id="GO:0016887">
    <property type="term" value="F:ATP hydrolysis activity"/>
    <property type="evidence" value="ECO:0007669"/>
    <property type="project" value="InterPro"/>
</dbReference>
<accession>A0A7C4EUH8</accession>
<dbReference type="GO" id="GO:0042941">
    <property type="term" value="P:D-alanine transmembrane transport"/>
    <property type="evidence" value="ECO:0007669"/>
    <property type="project" value="TreeGrafter"/>
</dbReference>
<evidence type="ECO:0000259" key="4">
    <source>
        <dbReference type="PROSITE" id="PS50893"/>
    </source>
</evidence>
<reference evidence="5" key="1">
    <citation type="journal article" date="2020" name="mSystems">
        <title>Genome- and Community-Level Interaction Insights into Carbon Utilization and Element Cycling Functions of Hydrothermarchaeota in Hydrothermal Sediment.</title>
        <authorList>
            <person name="Zhou Z."/>
            <person name="Liu Y."/>
            <person name="Xu W."/>
            <person name="Pan J."/>
            <person name="Luo Z.H."/>
            <person name="Li M."/>
        </authorList>
    </citation>
    <scope>NUCLEOTIDE SEQUENCE [LARGE SCALE GENOMIC DNA]</scope>
    <source>
        <strain evidence="5">SpSt-769</strain>
    </source>
</reference>
<name>A0A7C4EUH8_9BACT</name>
<dbReference type="GO" id="GO:0015808">
    <property type="term" value="P:L-alanine transport"/>
    <property type="evidence" value="ECO:0007669"/>
    <property type="project" value="TreeGrafter"/>
</dbReference>
<dbReference type="PROSITE" id="PS50893">
    <property type="entry name" value="ABC_TRANSPORTER_2"/>
    <property type="match status" value="1"/>
</dbReference>
<dbReference type="GO" id="GO:0015188">
    <property type="term" value="F:L-isoleucine transmembrane transporter activity"/>
    <property type="evidence" value="ECO:0007669"/>
    <property type="project" value="TreeGrafter"/>
</dbReference>
<dbReference type="EMBL" id="DTGT01000267">
    <property type="protein sequence ID" value="HGH61332.1"/>
    <property type="molecule type" value="Genomic_DNA"/>
</dbReference>
<dbReference type="InterPro" id="IPR003593">
    <property type="entry name" value="AAA+_ATPase"/>
</dbReference>
<dbReference type="PANTHER" id="PTHR45772">
    <property type="entry name" value="CONSERVED COMPONENT OF ABC TRANSPORTER FOR NATURAL AMINO ACIDS-RELATED"/>
    <property type="match status" value="1"/>
</dbReference>
<evidence type="ECO:0000256" key="3">
    <source>
        <dbReference type="ARBA" id="ARBA00022840"/>
    </source>
</evidence>
<dbReference type="GO" id="GO:0015192">
    <property type="term" value="F:L-phenylalanine transmembrane transporter activity"/>
    <property type="evidence" value="ECO:0007669"/>
    <property type="project" value="TreeGrafter"/>
</dbReference>
<dbReference type="InterPro" id="IPR051120">
    <property type="entry name" value="ABC_AA/LPS_Transport"/>
</dbReference>
<keyword evidence="2" id="KW-0547">Nucleotide-binding</keyword>
<comment type="caution">
    <text evidence="5">The sequence shown here is derived from an EMBL/GenBank/DDBJ whole genome shotgun (WGS) entry which is preliminary data.</text>
</comment>
<dbReference type="InterPro" id="IPR003439">
    <property type="entry name" value="ABC_transporter-like_ATP-bd"/>
</dbReference>
<dbReference type="CDD" id="cd03219">
    <property type="entry name" value="ABC_Mj1267_LivG_branched"/>
    <property type="match status" value="1"/>
</dbReference>
<feature type="domain" description="ABC transporter" evidence="4">
    <location>
        <begin position="4"/>
        <end position="237"/>
    </location>
</feature>
<organism evidence="5">
    <name type="scientific">Desulfomonile tiedjei</name>
    <dbReference type="NCBI Taxonomy" id="2358"/>
    <lineage>
        <taxon>Bacteria</taxon>
        <taxon>Pseudomonadati</taxon>
        <taxon>Thermodesulfobacteriota</taxon>
        <taxon>Desulfomonilia</taxon>
        <taxon>Desulfomonilales</taxon>
        <taxon>Desulfomonilaceae</taxon>
        <taxon>Desulfomonile</taxon>
    </lineage>
</organism>
<evidence type="ECO:0000256" key="2">
    <source>
        <dbReference type="ARBA" id="ARBA00022741"/>
    </source>
</evidence>
<dbReference type="Pfam" id="PF00005">
    <property type="entry name" value="ABC_tran"/>
    <property type="match status" value="1"/>
</dbReference>
<dbReference type="InterPro" id="IPR027417">
    <property type="entry name" value="P-loop_NTPase"/>
</dbReference>
<keyword evidence="3 5" id="KW-0067">ATP-binding</keyword>
<dbReference type="AlphaFoldDB" id="A0A7C4EUH8"/>
<dbReference type="Gene3D" id="3.40.50.300">
    <property type="entry name" value="P-loop containing nucleotide triphosphate hydrolases"/>
    <property type="match status" value="1"/>
</dbReference>
<dbReference type="GO" id="GO:1903806">
    <property type="term" value="P:L-isoleucine import across plasma membrane"/>
    <property type="evidence" value="ECO:0007669"/>
    <property type="project" value="TreeGrafter"/>
</dbReference>